<keyword evidence="10" id="KW-1185">Reference proteome</keyword>
<feature type="domain" description="C2H2-type" evidence="8">
    <location>
        <begin position="347"/>
        <end position="371"/>
    </location>
</feature>
<sequence>MAQTQKDYYELLGVSQQADQIAIKKQYRKLALKYHPDKNPDRIEEFTELFAQLSIAYETLSDEQERAWYDAHKDDILNENSYNNNNDNSSSFNVGVSADDINVFMKKEYFDRMDDSVAGMYQVASRVFIRIAKDEISFAKRYGMDGYNDFEDSFFEEYSQKDGFVQANFNFKDKKLLFPLFGFSETNYNDLKFFYKKWSSFSTVKDFQWKNEYRVDRNYDRRTKRELNKRNEKIRNEHRNQYNKTVKNFVNFIKKIDPRLKLGKKREKEMLKQEQLQQLERLKEMSDKQKREVLAKKMDQEFVEQSWQQVDEDIIAKLEKEILLEENNNNNNSADTGKDEEDAEYIFECFVCTKFFKTEKQLENHEKSNLHRCRLEELRKEMLEDEELLQNEFQSNEESESFVSAAEDEEGIDLIIEKQLEEEDSVENLLQENDGLDELERQLNAINEQLDNDLFVSKSKSPEIDSSRPKSKKQKKKQNKNKREKMKAETLSEDIVEENVNAENIVKKEVEEQDINKEDAVDELAKLLSSLNENNDSDSDDWSIKPNKLKNKSKNKKNGNKQSKKEKVLDKNEILTTNEDNDKKENSTKLNYEHQCGTCKSQFSSRNALFNHFKEFKDHTFLKKTLYKSKKRA</sequence>
<dbReference type="Proteomes" id="UP000092321">
    <property type="component" value="Unassembled WGS sequence"/>
</dbReference>
<feature type="coiled-coil region" evidence="5">
    <location>
        <begin position="224"/>
        <end position="335"/>
    </location>
</feature>
<dbReference type="InterPro" id="IPR001623">
    <property type="entry name" value="DnaJ_domain"/>
</dbReference>
<dbReference type="SMART" id="SM00271">
    <property type="entry name" value="DnaJ"/>
    <property type="match status" value="1"/>
</dbReference>
<name>A0A1B7TBF5_9ASCO</name>
<dbReference type="SUPFAM" id="SSF46565">
    <property type="entry name" value="Chaperone J-domain"/>
    <property type="match status" value="1"/>
</dbReference>
<evidence type="ECO:0000313" key="9">
    <source>
        <dbReference type="EMBL" id="OBA26064.1"/>
    </source>
</evidence>
<feature type="compositionally biased region" description="Basic and acidic residues" evidence="6">
    <location>
        <begin position="563"/>
        <end position="573"/>
    </location>
</feature>
<dbReference type="InterPro" id="IPR013087">
    <property type="entry name" value="Znf_C2H2_type"/>
</dbReference>
<dbReference type="InterPro" id="IPR022755">
    <property type="entry name" value="Znf_C2H2_jaz"/>
</dbReference>
<feature type="region of interest" description="Disordered" evidence="6">
    <location>
        <begin position="454"/>
        <end position="492"/>
    </location>
</feature>
<comment type="caution">
    <text evidence="9">The sequence shown here is derived from an EMBL/GenBank/DDBJ whole genome shotgun (WGS) entry which is preliminary data.</text>
</comment>
<dbReference type="InterPro" id="IPR036869">
    <property type="entry name" value="J_dom_sf"/>
</dbReference>
<dbReference type="PROSITE" id="PS00636">
    <property type="entry name" value="DNAJ_1"/>
    <property type="match status" value="1"/>
</dbReference>
<dbReference type="PROSITE" id="PS50157">
    <property type="entry name" value="ZINC_FINGER_C2H2_2"/>
    <property type="match status" value="2"/>
</dbReference>
<dbReference type="EMBL" id="LXPE01000025">
    <property type="protein sequence ID" value="OBA26064.1"/>
    <property type="molecule type" value="Genomic_DNA"/>
</dbReference>
<evidence type="ECO:0000256" key="5">
    <source>
        <dbReference type="SAM" id="Coils"/>
    </source>
</evidence>
<dbReference type="PRINTS" id="PR00625">
    <property type="entry name" value="JDOMAIN"/>
</dbReference>
<dbReference type="OrthoDB" id="5894at2759"/>
<gene>
    <name evidence="9" type="ORF">HANVADRAFT_53441</name>
</gene>
<dbReference type="GO" id="GO:0008270">
    <property type="term" value="F:zinc ion binding"/>
    <property type="evidence" value="ECO:0007669"/>
    <property type="project" value="UniProtKB-KW"/>
</dbReference>
<evidence type="ECO:0000256" key="2">
    <source>
        <dbReference type="ARBA" id="ARBA00022771"/>
    </source>
</evidence>
<keyword evidence="2 4" id="KW-0863">Zinc-finger</keyword>
<dbReference type="InterPro" id="IPR018253">
    <property type="entry name" value="DnaJ_domain_CS"/>
</dbReference>
<dbReference type="SMART" id="SM00355">
    <property type="entry name" value="ZnF_C2H2"/>
    <property type="match status" value="2"/>
</dbReference>
<dbReference type="PROSITE" id="PS00028">
    <property type="entry name" value="ZINC_FINGER_C2H2_1"/>
    <property type="match status" value="1"/>
</dbReference>
<dbReference type="Gene3D" id="1.10.287.110">
    <property type="entry name" value="DnaJ domain"/>
    <property type="match status" value="1"/>
</dbReference>
<organism evidence="9 10">
    <name type="scientific">Hanseniaspora valbyensis NRRL Y-1626</name>
    <dbReference type="NCBI Taxonomy" id="766949"/>
    <lineage>
        <taxon>Eukaryota</taxon>
        <taxon>Fungi</taxon>
        <taxon>Dikarya</taxon>
        <taxon>Ascomycota</taxon>
        <taxon>Saccharomycotina</taxon>
        <taxon>Saccharomycetes</taxon>
        <taxon>Saccharomycodales</taxon>
        <taxon>Saccharomycodaceae</taxon>
        <taxon>Hanseniaspora</taxon>
    </lineage>
</organism>
<keyword evidence="5" id="KW-0175">Coiled coil</keyword>
<dbReference type="Pfam" id="PF21884">
    <property type="entry name" value="ZUO1-like_ZHD"/>
    <property type="match status" value="1"/>
</dbReference>
<feature type="domain" description="C2H2-type" evidence="8">
    <location>
        <begin position="594"/>
        <end position="624"/>
    </location>
</feature>
<evidence type="ECO:0000256" key="3">
    <source>
        <dbReference type="ARBA" id="ARBA00022833"/>
    </source>
</evidence>
<dbReference type="Pfam" id="PF00226">
    <property type="entry name" value="DnaJ"/>
    <property type="match status" value="1"/>
</dbReference>
<feature type="domain" description="J" evidence="7">
    <location>
        <begin position="7"/>
        <end position="73"/>
    </location>
</feature>
<evidence type="ECO:0000313" key="10">
    <source>
        <dbReference type="Proteomes" id="UP000092321"/>
    </source>
</evidence>
<evidence type="ECO:0000256" key="1">
    <source>
        <dbReference type="ARBA" id="ARBA00022723"/>
    </source>
</evidence>
<evidence type="ECO:0000259" key="8">
    <source>
        <dbReference type="PROSITE" id="PS50157"/>
    </source>
</evidence>
<dbReference type="PROSITE" id="PS50076">
    <property type="entry name" value="DNAJ_2"/>
    <property type="match status" value="1"/>
</dbReference>
<keyword evidence="1" id="KW-0479">Metal-binding</keyword>
<proteinExistence type="predicted"/>
<evidence type="ECO:0000256" key="4">
    <source>
        <dbReference type="PROSITE-ProRule" id="PRU00042"/>
    </source>
</evidence>
<evidence type="ECO:0000259" key="7">
    <source>
        <dbReference type="PROSITE" id="PS50076"/>
    </source>
</evidence>
<keyword evidence="3" id="KW-0862">Zinc</keyword>
<dbReference type="CDD" id="cd06257">
    <property type="entry name" value="DnaJ"/>
    <property type="match status" value="1"/>
</dbReference>
<protein>
    <submittedName>
        <fullName evidence="9">DnaJ-domain-containing protein</fullName>
    </submittedName>
</protein>
<dbReference type="Gene3D" id="3.30.160.60">
    <property type="entry name" value="Classic Zinc Finger"/>
    <property type="match status" value="1"/>
</dbReference>
<feature type="compositionally biased region" description="Basic residues" evidence="6">
    <location>
        <begin position="547"/>
        <end position="562"/>
    </location>
</feature>
<dbReference type="InterPro" id="IPR051964">
    <property type="entry name" value="Chaperone_stress_response"/>
</dbReference>
<evidence type="ECO:0000256" key="6">
    <source>
        <dbReference type="SAM" id="MobiDB-lite"/>
    </source>
</evidence>
<reference evidence="10" key="1">
    <citation type="journal article" date="2016" name="Proc. Natl. Acad. Sci. U.S.A.">
        <title>Comparative genomics of biotechnologically important yeasts.</title>
        <authorList>
            <person name="Riley R."/>
            <person name="Haridas S."/>
            <person name="Wolfe K.H."/>
            <person name="Lopes M.R."/>
            <person name="Hittinger C.T."/>
            <person name="Goeker M."/>
            <person name="Salamov A.A."/>
            <person name="Wisecaver J.H."/>
            <person name="Long T.M."/>
            <person name="Calvey C.H."/>
            <person name="Aerts A.L."/>
            <person name="Barry K.W."/>
            <person name="Choi C."/>
            <person name="Clum A."/>
            <person name="Coughlan A.Y."/>
            <person name="Deshpande S."/>
            <person name="Douglass A.P."/>
            <person name="Hanson S.J."/>
            <person name="Klenk H.-P."/>
            <person name="LaButti K.M."/>
            <person name="Lapidus A."/>
            <person name="Lindquist E.A."/>
            <person name="Lipzen A.M."/>
            <person name="Meier-Kolthoff J.P."/>
            <person name="Ohm R.A."/>
            <person name="Otillar R.P."/>
            <person name="Pangilinan J.L."/>
            <person name="Peng Y."/>
            <person name="Rokas A."/>
            <person name="Rosa C.A."/>
            <person name="Scheuner C."/>
            <person name="Sibirny A.A."/>
            <person name="Slot J.C."/>
            <person name="Stielow J.B."/>
            <person name="Sun H."/>
            <person name="Kurtzman C.P."/>
            <person name="Blackwell M."/>
            <person name="Grigoriev I.V."/>
            <person name="Jeffries T.W."/>
        </authorList>
    </citation>
    <scope>NUCLEOTIDE SEQUENCE [LARGE SCALE GENOMIC DNA]</scope>
    <source>
        <strain evidence="10">NRRL Y-1626</strain>
    </source>
</reference>
<dbReference type="Pfam" id="PF12171">
    <property type="entry name" value="zf-C2H2_jaz"/>
    <property type="match status" value="1"/>
</dbReference>
<dbReference type="PANTHER" id="PTHR44029:SF1">
    <property type="entry name" value="DNAJ HOMOLOG SUBFAMILY C MEMBER 21"/>
    <property type="match status" value="1"/>
</dbReference>
<dbReference type="SUPFAM" id="SSF57667">
    <property type="entry name" value="beta-beta-alpha zinc fingers"/>
    <property type="match status" value="1"/>
</dbReference>
<feature type="compositionally biased region" description="Basic residues" evidence="6">
    <location>
        <begin position="469"/>
        <end position="485"/>
    </location>
</feature>
<accession>A0A1B7TBF5</accession>
<dbReference type="PANTHER" id="PTHR44029">
    <property type="entry name" value="DNAJ HOMOLOG SUBFAMILY C MEMBER 21"/>
    <property type="match status" value="1"/>
</dbReference>
<dbReference type="InterPro" id="IPR036236">
    <property type="entry name" value="Znf_C2H2_sf"/>
</dbReference>
<dbReference type="GO" id="GO:0005737">
    <property type="term" value="C:cytoplasm"/>
    <property type="evidence" value="ECO:0007669"/>
    <property type="project" value="TreeGrafter"/>
</dbReference>
<feature type="region of interest" description="Disordered" evidence="6">
    <location>
        <begin position="531"/>
        <end position="589"/>
    </location>
</feature>
<dbReference type="InterPro" id="IPR054076">
    <property type="entry name" value="ZUO1-like_ZHD"/>
</dbReference>
<dbReference type="AlphaFoldDB" id="A0A1B7TBF5"/>